<dbReference type="InterPro" id="IPR052064">
    <property type="entry name" value="Mito_IMP1_subunit"/>
</dbReference>
<dbReference type="SUPFAM" id="SSF51306">
    <property type="entry name" value="LexA/Signal peptidase"/>
    <property type="match status" value="1"/>
</dbReference>
<evidence type="ECO:0000256" key="5">
    <source>
        <dbReference type="ARBA" id="ARBA00023136"/>
    </source>
</evidence>
<proteinExistence type="inferred from homology"/>
<evidence type="ECO:0000256" key="1">
    <source>
        <dbReference type="ARBA" id="ARBA00004273"/>
    </source>
</evidence>
<evidence type="ECO:0000256" key="8">
    <source>
        <dbReference type="SAM" id="MobiDB-lite"/>
    </source>
</evidence>
<dbReference type="InterPro" id="IPR036286">
    <property type="entry name" value="LexA/Signal_pep-like_sf"/>
</dbReference>
<accession>A0A9N8F084</accession>
<feature type="region of interest" description="Disordered" evidence="8">
    <location>
        <begin position="392"/>
        <end position="420"/>
    </location>
</feature>
<dbReference type="GO" id="GO:0042720">
    <property type="term" value="C:mitochondrial inner membrane peptidase complex"/>
    <property type="evidence" value="ECO:0007669"/>
    <property type="project" value="TreeGrafter"/>
</dbReference>
<dbReference type="PRINTS" id="PR00727">
    <property type="entry name" value="LEADERPTASE"/>
</dbReference>
<gene>
    <name evidence="10" type="ORF">SEMRO_2890_G339550.1</name>
</gene>
<evidence type="ECO:0000256" key="4">
    <source>
        <dbReference type="ARBA" id="ARBA00023128"/>
    </source>
</evidence>
<dbReference type="CDD" id="cd06530">
    <property type="entry name" value="S26_SPase_I"/>
    <property type="match status" value="1"/>
</dbReference>
<evidence type="ECO:0000256" key="2">
    <source>
        <dbReference type="ARBA" id="ARBA00022792"/>
    </source>
</evidence>
<feature type="compositionally biased region" description="Polar residues" evidence="8">
    <location>
        <begin position="411"/>
        <end position="420"/>
    </location>
</feature>
<feature type="region of interest" description="Disordered" evidence="8">
    <location>
        <begin position="35"/>
        <end position="89"/>
    </location>
</feature>
<dbReference type="GO" id="GO:0004252">
    <property type="term" value="F:serine-type endopeptidase activity"/>
    <property type="evidence" value="ECO:0007669"/>
    <property type="project" value="InterPro"/>
</dbReference>
<organism evidence="10 11">
    <name type="scientific">Seminavis robusta</name>
    <dbReference type="NCBI Taxonomy" id="568900"/>
    <lineage>
        <taxon>Eukaryota</taxon>
        <taxon>Sar</taxon>
        <taxon>Stramenopiles</taxon>
        <taxon>Ochrophyta</taxon>
        <taxon>Bacillariophyta</taxon>
        <taxon>Bacillariophyceae</taxon>
        <taxon>Bacillariophycidae</taxon>
        <taxon>Naviculales</taxon>
        <taxon>Naviculaceae</taxon>
        <taxon>Seminavis</taxon>
    </lineage>
</organism>
<feature type="active site" evidence="7">
    <location>
        <position position="206"/>
    </location>
</feature>
<dbReference type="PANTHER" id="PTHR12383:SF16">
    <property type="entry name" value="MITOCHONDRIAL INNER MEMBRANE PROTEASE SUBUNIT 1"/>
    <property type="match status" value="1"/>
</dbReference>
<name>A0A9N8F084_9STRA</name>
<feature type="compositionally biased region" description="Low complexity" evidence="8">
    <location>
        <begin position="274"/>
        <end position="287"/>
    </location>
</feature>
<feature type="region of interest" description="Disordered" evidence="8">
    <location>
        <begin position="247"/>
        <end position="295"/>
    </location>
</feature>
<feature type="domain" description="Peptidase S26" evidence="9">
    <location>
        <begin position="285"/>
        <end position="341"/>
    </location>
</feature>
<sequence>MMRPWSLACSVQCQWIKQPAFLLKGSHVNPPFQRRYLATKGRGGGLKRTKGGGFARNKKAQERPPKNARGKAKEDEPKPTLTPPKKHWTNDPDRLWAYRQHAWTTVAQRGAPLLVLSCVVAFSEEGNQMFYSYLCPLQMEQLSGPSMLPSIHPWGDVWLHTTPMWDSLRQLYHSAKEFVTGNPSPLYQCGQIVIWRDPQTNRRSCKRIVGMGGDTVQRYGQFAEYYRHRPDLGVRWETLQARGLDPSCPWDTQSTTMDDPGLGDSTGEPPQHHSTTSLSPGSSTSQTEQRHDDDRLYHSTRVVPKGHVWLEGDNPLLSVDSRHYGPVPLSYLEGKLVWRLWPLLRHPAIRKHDQMLLKHRHIRPQPLDVETPKQRGQEDRLALYYNLHCMQNQQPQRDPPLSLDEPDQAMEFTSNASGRG</sequence>
<dbReference type="OrthoDB" id="308440at2759"/>
<evidence type="ECO:0000256" key="7">
    <source>
        <dbReference type="PIRSR" id="PIRSR600223-1"/>
    </source>
</evidence>
<feature type="compositionally biased region" description="Basic and acidic residues" evidence="8">
    <location>
        <begin position="59"/>
        <end position="78"/>
    </location>
</feature>
<dbReference type="InterPro" id="IPR019533">
    <property type="entry name" value="Peptidase_S26"/>
</dbReference>
<protein>
    <submittedName>
        <fullName evidence="10">Membrane protease subunit 1</fullName>
    </submittedName>
</protein>
<keyword evidence="4" id="KW-0496">Mitochondrion</keyword>
<keyword evidence="5" id="KW-0472">Membrane</keyword>
<evidence type="ECO:0000256" key="6">
    <source>
        <dbReference type="ARBA" id="ARBA00038445"/>
    </source>
</evidence>
<comment type="similarity">
    <text evidence="6">Belongs to the peptidase S26 family. IMP1 subfamily.</text>
</comment>
<evidence type="ECO:0000313" key="10">
    <source>
        <dbReference type="EMBL" id="CAB9530466.1"/>
    </source>
</evidence>
<dbReference type="AlphaFoldDB" id="A0A9N8F084"/>
<keyword evidence="10" id="KW-0645">Protease</keyword>
<dbReference type="EMBL" id="CAICTM010002888">
    <property type="protein sequence ID" value="CAB9530466.1"/>
    <property type="molecule type" value="Genomic_DNA"/>
</dbReference>
<keyword evidence="11" id="KW-1185">Reference proteome</keyword>
<dbReference type="Proteomes" id="UP001153069">
    <property type="component" value="Unassembled WGS sequence"/>
</dbReference>
<evidence type="ECO:0000259" key="9">
    <source>
        <dbReference type="Pfam" id="PF10502"/>
    </source>
</evidence>
<dbReference type="GO" id="GO:0006627">
    <property type="term" value="P:protein processing involved in protein targeting to mitochondrion"/>
    <property type="evidence" value="ECO:0007669"/>
    <property type="project" value="TreeGrafter"/>
</dbReference>
<evidence type="ECO:0000256" key="3">
    <source>
        <dbReference type="ARBA" id="ARBA00022801"/>
    </source>
</evidence>
<dbReference type="Gene3D" id="2.10.109.10">
    <property type="entry name" value="Umud Fragment, subunit A"/>
    <property type="match status" value="1"/>
</dbReference>
<feature type="active site" evidence="7">
    <location>
        <position position="146"/>
    </location>
</feature>
<dbReference type="InterPro" id="IPR000223">
    <property type="entry name" value="Pept_S26A_signal_pept_1"/>
</dbReference>
<evidence type="ECO:0000313" key="11">
    <source>
        <dbReference type="Proteomes" id="UP001153069"/>
    </source>
</evidence>
<dbReference type="GO" id="GO:0006465">
    <property type="term" value="P:signal peptide processing"/>
    <property type="evidence" value="ECO:0007669"/>
    <property type="project" value="InterPro"/>
</dbReference>
<keyword evidence="2" id="KW-0999">Mitochondrion inner membrane</keyword>
<reference evidence="10" key="1">
    <citation type="submission" date="2020-06" db="EMBL/GenBank/DDBJ databases">
        <authorList>
            <consortium name="Plant Systems Biology data submission"/>
        </authorList>
    </citation>
    <scope>NUCLEOTIDE SEQUENCE</scope>
    <source>
        <strain evidence="10">D6</strain>
    </source>
</reference>
<dbReference type="Pfam" id="PF10502">
    <property type="entry name" value="Peptidase_S26"/>
    <property type="match status" value="1"/>
</dbReference>
<comment type="subcellular location">
    <subcellularLocation>
        <location evidence="1">Mitochondrion inner membrane</location>
    </subcellularLocation>
</comment>
<dbReference type="PANTHER" id="PTHR12383">
    <property type="entry name" value="PROTEASE FAMILY S26 MITOCHONDRIAL INNER MEMBRANE PROTEASE-RELATED"/>
    <property type="match status" value="1"/>
</dbReference>
<comment type="caution">
    <text evidence="10">The sequence shown here is derived from an EMBL/GenBank/DDBJ whole genome shotgun (WGS) entry which is preliminary data.</text>
</comment>
<keyword evidence="3" id="KW-0378">Hydrolase</keyword>